<proteinExistence type="predicted"/>
<keyword evidence="1" id="KW-0614">Plasmid</keyword>
<evidence type="ECO:0000313" key="2">
    <source>
        <dbReference type="Proteomes" id="UP000255505"/>
    </source>
</evidence>
<dbReference type="EMBL" id="LT991977">
    <property type="protein sequence ID" value="SPK76771.1"/>
    <property type="molecule type" value="Genomic_DNA"/>
</dbReference>
<protein>
    <submittedName>
        <fullName evidence="1">Uncharacterized protein</fullName>
    </submittedName>
</protein>
<gene>
    <name evidence="1" type="ORF">CT19425_MP80400</name>
</gene>
<dbReference type="Proteomes" id="UP000255505">
    <property type="component" value="Plasmid II"/>
</dbReference>
<organism evidence="1 2">
    <name type="scientific">Cupriavidus taiwanensis</name>
    <dbReference type="NCBI Taxonomy" id="164546"/>
    <lineage>
        <taxon>Bacteria</taxon>
        <taxon>Pseudomonadati</taxon>
        <taxon>Pseudomonadota</taxon>
        <taxon>Betaproteobacteria</taxon>
        <taxon>Burkholderiales</taxon>
        <taxon>Burkholderiaceae</taxon>
        <taxon>Cupriavidus</taxon>
    </lineage>
</organism>
<geneLocation type="plasmid" evidence="1">
    <name>II</name>
</geneLocation>
<dbReference type="AlphaFoldDB" id="A0A375HIU2"/>
<sequence>MQGRTRGLDRWACCTPRRLQDILRNCPQQEIARHCGRRAWPAFFSEFHVEFSNKCPLDLINLPAIFRLQRPAGGPSIAAPVSGAPVLARRGPRSGLTHGPMQT</sequence>
<name>A0A375HIU2_9BURK</name>
<reference evidence="1 2" key="1">
    <citation type="submission" date="2018-01" db="EMBL/GenBank/DDBJ databases">
        <authorList>
            <person name="Gaut B.S."/>
            <person name="Morton B.R."/>
            <person name="Clegg M.T."/>
            <person name="Duvall M.R."/>
        </authorList>
    </citation>
    <scope>NUCLEOTIDE SEQUENCE [LARGE SCALE GENOMIC DNA]</scope>
    <source>
        <strain evidence="1">Cupriavidus taiwanensis LMG 19425</strain>
        <plasmid evidence="2">Plasmid ii</plasmid>
    </source>
</reference>
<evidence type="ECO:0000313" key="1">
    <source>
        <dbReference type="EMBL" id="SPK76771.1"/>
    </source>
</evidence>
<accession>A0A375HIU2</accession>